<dbReference type="CDD" id="cd06848">
    <property type="entry name" value="GCS_H"/>
    <property type="match status" value="1"/>
</dbReference>
<gene>
    <name evidence="2" type="ORF">ACFFRE_00985</name>
</gene>
<dbReference type="InterPro" id="IPR002930">
    <property type="entry name" value="GCV_H"/>
</dbReference>
<dbReference type="EMBL" id="JBHLYQ010000004">
    <property type="protein sequence ID" value="MFC0080731.1"/>
    <property type="molecule type" value="Genomic_DNA"/>
</dbReference>
<dbReference type="Pfam" id="PF01597">
    <property type="entry name" value="GCV_H"/>
    <property type="match status" value="1"/>
</dbReference>
<reference evidence="2 3" key="1">
    <citation type="submission" date="2024-09" db="EMBL/GenBank/DDBJ databases">
        <authorList>
            <person name="Sun Q."/>
            <person name="Mori K."/>
        </authorList>
    </citation>
    <scope>NUCLEOTIDE SEQUENCE [LARGE SCALE GENOMIC DNA]</scope>
    <source>
        <strain evidence="2 3">JCM 15389</strain>
    </source>
</reference>
<organism evidence="2 3">
    <name type="scientific">Aciditerrimonas ferrireducens</name>
    <dbReference type="NCBI Taxonomy" id="667306"/>
    <lineage>
        <taxon>Bacteria</taxon>
        <taxon>Bacillati</taxon>
        <taxon>Actinomycetota</taxon>
        <taxon>Acidimicrobiia</taxon>
        <taxon>Acidimicrobiales</taxon>
        <taxon>Acidimicrobiaceae</taxon>
        <taxon>Aciditerrimonas</taxon>
    </lineage>
</organism>
<dbReference type="SUPFAM" id="SSF51230">
    <property type="entry name" value="Single hybrid motif"/>
    <property type="match status" value="1"/>
</dbReference>
<dbReference type="PROSITE" id="PS00189">
    <property type="entry name" value="LIPOYL"/>
    <property type="match status" value="1"/>
</dbReference>
<sequence length="149" mass="16698">MQTWRGCAFPEDLLYDVEADVWVRLEGDEAVLGMTDPAQTRCGRLVGVTWKRPGTRVRRHRPLAVVESAKWVGPMPSPLSGAIVAVNREAFEADIAVANRDPYGVGWFYRLAPEDLAGEQAFLLSATEAYEHYRRLLDEQGITCMRCAD</sequence>
<dbReference type="PANTHER" id="PTHR11715:SF3">
    <property type="entry name" value="GLYCINE CLEAVAGE SYSTEM H PROTEIN-RELATED"/>
    <property type="match status" value="1"/>
</dbReference>
<dbReference type="Gene3D" id="2.40.50.100">
    <property type="match status" value="1"/>
</dbReference>
<keyword evidence="3" id="KW-1185">Reference proteome</keyword>
<accession>A0ABV6BZ74</accession>
<protein>
    <submittedName>
        <fullName evidence="2">Glycine cleavage system protein H</fullName>
    </submittedName>
</protein>
<evidence type="ECO:0000313" key="2">
    <source>
        <dbReference type="EMBL" id="MFC0080731.1"/>
    </source>
</evidence>
<comment type="caution">
    <text evidence="2">The sequence shown here is derived from an EMBL/GenBank/DDBJ whole genome shotgun (WGS) entry which is preliminary data.</text>
</comment>
<dbReference type="PANTHER" id="PTHR11715">
    <property type="entry name" value="GLYCINE CLEAVAGE SYSTEM H PROTEIN"/>
    <property type="match status" value="1"/>
</dbReference>
<dbReference type="InterPro" id="IPR033753">
    <property type="entry name" value="GCV_H/Fam206"/>
</dbReference>
<proteinExistence type="predicted"/>
<evidence type="ECO:0000256" key="1">
    <source>
        <dbReference type="ARBA" id="ARBA00022823"/>
    </source>
</evidence>
<dbReference type="InterPro" id="IPR011053">
    <property type="entry name" value="Single_hybrid_motif"/>
</dbReference>
<name>A0ABV6BZ74_9ACTN</name>
<dbReference type="InterPro" id="IPR003016">
    <property type="entry name" value="2-oxoA_DH_lipoyl-BS"/>
</dbReference>
<dbReference type="RefSeq" id="WP_377787231.1">
    <property type="nucleotide sequence ID" value="NZ_JBHLYQ010000004.1"/>
</dbReference>
<dbReference type="Proteomes" id="UP001589788">
    <property type="component" value="Unassembled WGS sequence"/>
</dbReference>
<keyword evidence="1" id="KW-0450">Lipoyl</keyword>
<evidence type="ECO:0000313" key="3">
    <source>
        <dbReference type="Proteomes" id="UP001589788"/>
    </source>
</evidence>